<dbReference type="InterPro" id="IPR002634">
    <property type="entry name" value="BolA"/>
</dbReference>
<gene>
    <name evidence="2" type="ORF">HYPBUDRAFT_151458</name>
</gene>
<dbReference type="SUPFAM" id="SSF82657">
    <property type="entry name" value="BolA-like"/>
    <property type="match status" value="1"/>
</dbReference>
<proteinExistence type="inferred from homology"/>
<dbReference type="PANTHER" id="PTHR46230:SF7">
    <property type="entry name" value="BOLA-LIKE PROTEIN 1"/>
    <property type="match status" value="1"/>
</dbReference>
<dbReference type="Pfam" id="PF01722">
    <property type="entry name" value="BolA"/>
    <property type="match status" value="1"/>
</dbReference>
<sequence length="112" mass="12568">MSNSTTTQPTIIQSKISGPIESSIIEKLTDKFHPSYLKIANDSHKHSHHAGMVGASNVKESHFRIEIISDEFSGLNMPSRHRLIYQLLDDELKNKGVHALQMKTKTSSEVKN</sequence>
<dbReference type="GO" id="GO:0005759">
    <property type="term" value="C:mitochondrial matrix"/>
    <property type="evidence" value="ECO:0007669"/>
    <property type="project" value="TreeGrafter"/>
</dbReference>
<dbReference type="Proteomes" id="UP000095085">
    <property type="component" value="Unassembled WGS sequence"/>
</dbReference>
<accession>A0A1E4RRI9</accession>
<comment type="similarity">
    <text evidence="1">Belongs to the BolA/IbaG family.</text>
</comment>
<evidence type="ECO:0000256" key="1">
    <source>
        <dbReference type="RuleBase" id="RU003860"/>
    </source>
</evidence>
<dbReference type="InterPro" id="IPR036065">
    <property type="entry name" value="BolA-like_sf"/>
</dbReference>
<dbReference type="PIRSF" id="PIRSF003113">
    <property type="entry name" value="BolA"/>
    <property type="match status" value="1"/>
</dbReference>
<dbReference type="Gene3D" id="3.30.300.90">
    <property type="entry name" value="BolA-like"/>
    <property type="match status" value="1"/>
</dbReference>
<evidence type="ECO:0000313" key="3">
    <source>
        <dbReference type="Proteomes" id="UP000095085"/>
    </source>
</evidence>
<dbReference type="GO" id="GO:0044572">
    <property type="term" value="P:[4Fe-4S] cluster assembly"/>
    <property type="evidence" value="ECO:0007669"/>
    <property type="project" value="TreeGrafter"/>
</dbReference>
<evidence type="ECO:0000313" key="2">
    <source>
        <dbReference type="EMBL" id="ODV69900.1"/>
    </source>
</evidence>
<dbReference type="STRING" id="984485.A0A1E4RRI9"/>
<dbReference type="EMBL" id="KV454538">
    <property type="protein sequence ID" value="ODV69900.1"/>
    <property type="molecule type" value="Genomic_DNA"/>
</dbReference>
<dbReference type="AlphaFoldDB" id="A0A1E4RRI9"/>
<keyword evidence="3" id="KW-1185">Reference proteome</keyword>
<organism evidence="2 3">
    <name type="scientific">Hyphopichia burtonii NRRL Y-1933</name>
    <dbReference type="NCBI Taxonomy" id="984485"/>
    <lineage>
        <taxon>Eukaryota</taxon>
        <taxon>Fungi</taxon>
        <taxon>Dikarya</taxon>
        <taxon>Ascomycota</taxon>
        <taxon>Saccharomycotina</taxon>
        <taxon>Pichiomycetes</taxon>
        <taxon>Debaryomycetaceae</taxon>
        <taxon>Hyphopichia</taxon>
    </lineage>
</organism>
<protein>
    <submittedName>
        <fullName evidence="2">Bola-like protein</fullName>
    </submittedName>
</protein>
<dbReference type="GeneID" id="30995054"/>
<reference evidence="3" key="1">
    <citation type="submission" date="2016-05" db="EMBL/GenBank/DDBJ databases">
        <title>Comparative genomics of biotechnologically important yeasts.</title>
        <authorList>
            <consortium name="DOE Joint Genome Institute"/>
            <person name="Riley R."/>
            <person name="Haridas S."/>
            <person name="Wolfe K.H."/>
            <person name="Lopes M.R."/>
            <person name="Hittinger C.T."/>
            <person name="Goker M."/>
            <person name="Salamov A."/>
            <person name="Wisecaver J."/>
            <person name="Long T.M."/>
            <person name="Aerts A.L."/>
            <person name="Barry K."/>
            <person name="Choi C."/>
            <person name="Clum A."/>
            <person name="Coughlan A.Y."/>
            <person name="Deshpande S."/>
            <person name="Douglass A.P."/>
            <person name="Hanson S.J."/>
            <person name="Klenk H.-P."/>
            <person name="Labutti K."/>
            <person name="Lapidus A."/>
            <person name="Lindquist E."/>
            <person name="Lipzen A."/>
            <person name="Meier-Kolthoff J.P."/>
            <person name="Ohm R.A."/>
            <person name="Otillar R.P."/>
            <person name="Pangilinan J."/>
            <person name="Peng Y."/>
            <person name="Rokas A."/>
            <person name="Rosa C.A."/>
            <person name="Scheuner C."/>
            <person name="Sibirny A.A."/>
            <person name="Slot J.C."/>
            <person name="Stielow J.B."/>
            <person name="Sun H."/>
            <person name="Kurtzman C.P."/>
            <person name="Blackwell M."/>
            <person name="Grigoriev I.V."/>
            <person name="Jeffries T.W."/>
        </authorList>
    </citation>
    <scope>NUCLEOTIDE SEQUENCE [LARGE SCALE GENOMIC DNA]</scope>
    <source>
        <strain evidence="3">NRRL Y-1933</strain>
    </source>
</reference>
<dbReference type="PANTHER" id="PTHR46230">
    <property type="match status" value="1"/>
</dbReference>
<dbReference type="OrthoDB" id="411584at2759"/>
<dbReference type="RefSeq" id="XP_020078967.1">
    <property type="nucleotide sequence ID" value="XM_020220504.1"/>
</dbReference>
<name>A0A1E4RRI9_9ASCO</name>